<accession>A0AAN8I9U3</accession>
<dbReference type="Proteomes" id="UP001331761">
    <property type="component" value="Unassembled WGS sequence"/>
</dbReference>
<dbReference type="PANTHER" id="PTHR47331">
    <property type="entry name" value="PHD-TYPE DOMAIN-CONTAINING PROTEIN"/>
    <property type="match status" value="1"/>
</dbReference>
<gene>
    <name evidence="1" type="ORF">GCK32_017569</name>
</gene>
<name>A0AAN8I9U3_TRICO</name>
<sequence>MIPILLPVKLFLQNLWRESLKWDNLLPEELNQKWYDISNSINCFTKMIDRRICETRERMKMFVFADASQNATAACVYLQDGRTTQLAMAKSKIPFLRSGITTPKHEMNALTLSLRLASFVSRSLPRSQLKEIFLFTDSKIVLRWLRTPPDKKVAGVLVSNRLKEIGRIVGELKECGTTCLFGHVSTSDNPADCASRGLTGPAFQDHFWWYGPKFIERDINEWLETVELFPIQLEEESHEEPLVVTLALSRAEESTDSILKLGRISSLHKAQRIVAYVIRFIAKTLRRFPRIRLEHLHVAIPALKVATNAGQLKGRELFEARKIIIRDHQRTAVTQHQLKSQ</sequence>
<dbReference type="EMBL" id="WIXE01025678">
    <property type="protein sequence ID" value="KAK5964546.1"/>
    <property type="molecule type" value="Genomic_DNA"/>
</dbReference>
<evidence type="ECO:0000313" key="2">
    <source>
        <dbReference type="Proteomes" id="UP001331761"/>
    </source>
</evidence>
<proteinExistence type="predicted"/>
<reference evidence="1 2" key="1">
    <citation type="submission" date="2019-10" db="EMBL/GenBank/DDBJ databases">
        <title>Assembly and Annotation for the nematode Trichostrongylus colubriformis.</title>
        <authorList>
            <person name="Martin J."/>
        </authorList>
    </citation>
    <scope>NUCLEOTIDE SEQUENCE [LARGE SCALE GENOMIC DNA]</scope>
    <source>
        <strain evidence="1">G859</strain>
        <tissue evidence="1">Whole worm</tissue>
    </source>
</reference>
<organism evidence="1 2">
    <name type="scientific">Trichostrongylus colubriformis</name>
    <name type="common">Black scour worm</name>
    <dbReference type="NCBI Taxonomy" id="6319"/>
    <lineage>
        <taxon>Eukaryota</taxon>
        <taxon>Metazoa</taxon>
        <taxon>Ecdysozoa</taxon>
        <taxon>Nematoda</taxon>
        <taxon>Chromadorea</taxon>
        <taxon>Rhabditida</taxon>
        <taxon>Rhabditina</taxon>
        <taxon>Rhabditomorpha</taxon>
        <taxon>Strongyloidea</taxon>
        <taxon>Trichostrongylidae</taxon>
        <taxon>Trichostrongylus</taxon>
    </lineage>
</organism>
<comment type="caution">
    <text evidence="1">The sequence shown here is derived from an EMBL/GenBank/DDBJ whole genome shotgun (WGS) entry which is preliminary data.</text>
</comment>
<dbReference type="AlphaFoldDB" id="A0AAN8I9U3"/>
<dbReference type="InterPro" id="IPR008042">
    <property type="entry name" value="Retrotrans_Pao"/>
</dbReference>
<protein>
    <submittedName>
        <fullName evidence="1">Uncharacterized protein</fullName>
    </submittedName>
</protein>
<keyword evidence="2" id="KW-1185">Reference proteome</keyword>
<evidence type="ECO:0000313" key="1">
    <source>
        <dbReference type="EMBL" id="KAK5964546.1"/>
    </source>
</evidence>
<dbReference type="Pfam" id="PF05380">
    <property type="entry name" value="Peptidase_A17"/>
    <property type="match status" value="1"/>
</dbReference>